<sequence>MPAHLSSPDLPGYLEDCLQRHCGAQHAGEVKRLMRPAAELMRVDSLKCFKASRLSFADVLIRKMTREEWRIELVSSVCEDDAAAKFVYHISAGGHEFTYIARAYPWDGIEKVGRRSDGANRDLFGALFVGVADQERIAREFATFDTKSEGLAMRTDADVMGWTPANRSSRHFDTLVDWLARGEQPPAEQANGYLMRNGGFQSSGRNGSVSFLGIPEDHPLAHPFFADLFAVYLVRLVSIDLANAVARQRNPAAAQLDPAIARQLGIGNSSGQGMCVALQRWPHWVATWVVVRETAIAFAKHQKVTDAGRAKMHETIAHTIGIYRRTDPQSEDYVASNEVIIADLKRVDAAIDDPALERWNDLADALAERIDPESREQLNSMLLDLVPEFCDAVAPYLKIGAARRRSLKPEMTVRSLRDILRRNYGWALRSDRTLAASHQHFWYHSADNGEQRRGERIVDQHEHFESFIDHIGLIHRLAAVLASHDDDVLAGDVVLAHPELHFAISRVQYLDGLAYAEIWGGLADRDFRPADLIRFFLASLGIRGSTPLSIRYVRGTFFQDQPLPADFSPDRSKAASSQADMERILS</sequence>
<feature type="region of interest" description="Disordered" evidence="1">
    <location>
        <begin position="564"/>
        <end position="586"/>
    </location>
</feature>
<accession>A0A9X1P551</accession>
<dbReference type="EMBL" id="JAJUWU010000016">
    <property type="protein sequence ID" value="MCE7029478.1"/>
    <property type="molecule type" value="Genomic_DNA"/>
</dbReference>
<gene>
    <name evidence="2" type="ORF">LZD57_15915</name>
</gene>
<proteinExistence type="predicted"/>
<organism evidence="2 3">
    <name type="scientific">Jiella avicenniae</name>
    <dbReference type="NCBI Taxonomy" id="2907202"/>
    <lineage>
        <taxon>Bacteria</taxon>
        <taxon>Pseudomonadati</taxon>
        <taxon>Pseudomonadota</taxon>
        <taxon>Alphaproteobacteria</taxon>
        <taxon>Hyphomicrobiales</taxon>
        <taxon>Aurantimonadaceae</taxon>
        <taxon>Jiella</taxon>
    </lineage>
</organism>
<name>A0A9X1P551_9HYPH</name>
<comment type="caution">
    <text evidence="2">The sequence shown here is derived from an EMBL/GenBank/DDBJ whole genome shotgun (WGS) entry which is preliminary data.</text>
</comment>
<evidence type="ECO:0000313" key="2">
    <source>
        <dbReference type="EMBL" id="MCE7029478.1"/>
    </source>
</evidence>
<reference evidence="2" key="1">
    <citation type="submission" date="2022-01" db="EMBL/GenBank/DDBJ databases">
        <title>Jiella avicenniae sp. nov., a novel endophytic bacterium isolated from bark of Avicennia marina.</title>
        <authorList>
            <person name="Tuo L."/>
        </authorList>
    </citation>
    <scope>NUCLEOTIDE SEQUENCE</scope>
    <source>
        <strain evidence="2">CBK1P-4</strain>
    </source>
</reference>
<dbReference type="AlphaFoldDB" id="A0A9X1P551"/>
<keyword evidence="3" id="KW-1185">Reference proteome</keyword>
<protein>
    <submittedName>
        <fullName evidence="2">Uncharacterized protein</fullName>
    </submittedName>
</protein>
<dbReference type="RefSeq" id="WP_233720471.1">
    <property type="nucleotide sequence ID" value="NZ_JAJUWU010000016.1"/>
</dbReference>
<dbReference type="Proteomes" id="UP001139035">
    <property type="component" value="Unassembled WGS sequence"/>
</dbReference>
<evidence type="ECO:0000313" key="3">
    <source>
        <dbReference type="Proteomes" id="UP001139035"/>
    </source>
</evidence>
<evidence type="ECO:0000256" key="1">
    <source>
        <dbReference type="SAM" id="MobiDB-lite"/>
    </source>
</evidence>